<evidence type="ECO:0000313" key="1">
    <source>
        <dbReference type="EMBL" id="NAY90674.1"/>
    </source>
</evidence>
<dbReference type="Pfam" id="PF14054">
    <property type="entry name" value="DUF4249"/>
    <property type="match status" value="1"/>
</dbReference>
<sequence>MKCKAIIMLLGVWIFISCEDVIDVNLPEQETRLVVNGLLRVDIDQEFVNVEISMMETSNFFEDNQPTQVESAAIIYGIPDEFGEIPEPVFSNLAEREPGSGVYVPDPNFTSDQRIRTADVGPGVSFFLQITYNDRSYFARTEYASTVPINGLLQGDNTLFDEDETEVIVSFTDVPDQENYYVFDFGFGEFLALDDQFIDGQAFQFSYFYDSNLEPGQEINISILGATQDFYNYMDLLVEQTDNNGGVFQTPIATARGNVFDITDLDNIDVFDNVGQPELFALGYFAVVQEFTQSLIIE</sequence>
<proteinExistence type="predicted"/>
<evidence type="ECO:0000313" key="2">
    <source>
        <dbReference type="Proteomes" id="UP000667650"/>
    </source>
</evidence>
<dbReference type="EMBL" id="JAAABI010000001">
    <property type="protein sequence ID" value="NAY90674.1"/>
    <property type="molecule type" value="Genomic_DNA"/>
</dbReference>
<dbReference type="PROSITE" id="PS51257">
    <property type="entry name" value="PROKAR_LIPOPROTEIN"/>
    <property type="match status" value="1"/>
</dbReference>
<organism evidence="1 2">
    <name type="scientific">Flagellimonas ochracea</name>
    <dbReference type="NCBI Taxonomy" id="2696472"/>
    <lineage>
        <taxon>Bacteria</taxon>
        <taxon>Pseudomonadati</taxon>
        <taxon>Bacteroidota</taxon>
        <taxon>Flavobacteriia</taxon>
        <taxon>Flavobacteriales</taxon>
        <taxon>Flavobacteriaceae</taxon>
        <taxon>Flagellimonas</taxon>
    </lineage>
</organism>
<reference evidence="1" key="1">
    <citation type="submission" date="2020-01" db="EMBL/GenBank/DDBJ databases">
        <title>Muricauda ochracea sp. nov., isolated from a tidal flat of Garorim bay in Korea.</title>
        <authorList>
            <person name="Kim D."/>
            <person name="Yoo Y."/>
            <person name="Kim J.-J."/>
        </authorList>
    </citation>
    <scope>NUCLEOTIDE SEQUENCE</scope>
    <source>
        <strain evidence="1">JGD-17</strain>
    </source>
</reference>
<comment type="caution">
    <text evidence="1">The sequence shown here is derived from an EMBL/GenBank/DDBJ whole genome shotgun (WGS) entry which is preliminary data.</text>
</comment>
<accession>A0A964TAE7</accession>
<dbReference type="AlphaFoldDB" id="A0A964TAE7"/>
<protein>
    <submittedName>
        <fullName evidence="1">DUF4249 family protein</fullName>
    </submittedName>
</protein>
<name>A0A964TAE7_9FLAO</name>
<keyword evidence="2" id="KW-1185">Reference proteome</keyword>
<dbReference type="Proteomes" id="UP000667650">
    <property type="component" value="Unassembled WGS sequence"/>
</dbReference>
<dbReference type="RefSeq" id="WP_166522080.1">
    <property type="nucleotide sequence ID" value="NZ_JAAABI010000001.1"/>
</dbReference>
<dbReference type="InterPro" id="IPR025345">
    <property type="entry name" value="DUF4249"/>
</dbReference>
<gene>
    <name evidence="1" type="ORF">GTQ34_01975</name>
</gene>